<dbReference type="EMBL" id="LR797451">
    <property type="protein sequence ID" value="CAB4217315.1"/>
    <property type="molecule type" value="Genomic_DNA"/>
</dbReference>
<evidence type="ECO:0000313" key="1">
    <source>
        <dbReference type="EMBL" id="CAB4175936.1"/>
    </source>
</evidence>
<accession>A0A6J5Q0L1</accession>
<evidence type="ECO:0000313" key="3">
    <source>
        <dbReference type="EMBL" id="CAB5225739.1"/>
    </source>
</evidence>
<sequence>MKPYTVLTAPVVKHPLPGTDEFIRQIVKRAGGALWNNGSYQLRDIRNRPGTISNHAKGLAVDFSYRKMTDKGIVNGRKIAIPFLYKLLDHADTLEIELVIDYFFNRSWKCDRATWIKGKWVGGDWFHVEISANMANNENLVKQAFNSVFKEMPKTV</sequence>
<gene>
    <name evidence="2" type="ORF">UFOVP1503_19</name>
    <name evidence="3" type="ORF">UFOVP1505_7</name>
    <name evidence="1" type="ORF">UFOVP979_17</name>
</gene>
<organism evidence="1">
    <name type="scientific">uncultured Caudovirales phage</name>
    <dbReference type="NCBI Taxonomy" id="2100421"/>
    <lineage>
        <taxon>Viruses</taxon>
        <taxon>Duplodnaviria</taxon>
        <taxon>Heunggongvirae</taxon>
        <taxon>Uroviricota</taxon>
        <taxon>Caudoviricetes</taxon>
        <taxon>Peduoviridae</taxon>
        <taxon>Maltschvirus</taxon>
        <taxon>Maltschvirus maltsch</taxon>
    </lineage>
</organism>
<protein>
    <recommendedName>
        <fullName evidence="4">D-alanyl-D-alanine carboxypeptidase</fullName>
    </recommendedName>
</protein>
<evidence type="ECO:0000313" key="2">
    <source>
        <dbReference type="EMBL" id="CAB4217315.1"/>
    </source>
</evidence>
<name>A0A6J5Q0L1_9CAUD</name>
<reference evidence="1" key="1">
    <citation type="submission" date="2020-05" db="EMBL/GenBank/DDBJ databases">
        <authorList>
            <person name="Chiriac C."/>
            <person name="Salcher M."/>
            <person name="Ghai R."/>
            <person name="Kavagutti S V."/>
        </authorList>
    </citation>
    <scope>NUCLEOTIDE SEQUENCE</scope>
</reference>
<evidence type="ECO:0008006" key="4">
    <source>
        <dbReference type="Google" id="ProtNLM"/>
    </source>
</evidence>
<dbReference type="EMBL" id="LR798350">
    <property type="protein sequence ID" value="CAB5225739.1"/>
    <property type="molecule type" value="Genomic_DNA"/>
</dbReference>
<dbReference type="EMBL" id="LR796929">
    <property type="protein sequence ID" value="CAB4175936.1"/>
    <property type="molecule type" value="Genomic_DNA"/>
</dbReference>
<proteinExistence type="predicted"/>